<dbReference type="RefSeq" id="WP_344297314.1">
    <property type="nucleotide sequence ID" value="NZ_BAAAQW010000001.1"/>
</dbReference>
<evidence type="ECO:0000256" key="1">
    <source>
        <dbReference type="SAM" id="MobiDB-lite"/>
    </source>
</evidence>
<evidence type="ECO:0000256" key="2">
    <source>
        <dbReference type="SAM" id="Phobius"/>
    </source>
</evidence>
<keyword evidence="2" id="KW-1133">Transmembrane helix</keyword>
<name>A0ABN3BH54_9MICC</name>
<accession>A0ABN3BH54</accession>
<dbReference type="EMBL" id="BAAAQW010000001">
    <property type="protein sequence ID" value="GAA2196187.1"/>
    <property type="molecule type" value="Genomic_DNA"/>
</dbReference>
<evidence type="ECO:0008006" key="5">
    <source>
        <dbReference type="Google" id="ProtNLM"/>
    </source>
</evidence>
<sequence>MPHQPDPQGQDEHRWQPPPAQGPAGQVPPGYYFPPEPPGKTLGIVAAVLPFVGLGLIGLVLGIVARSQSSKVGYRNVPALVGIIAGAVTVVIGLIVGIAVAVVLAGVFGQCAQLGPGVHHVNGITITCG</sequence>
<feature type="transmembrane region" description="Helical" evidence="2">
    <location>
        <begin position="42"/>
        <end position="65"/>
    </location>
</feature>
<evidence type="ECO:0000313" key="3">
    <source>
        <dbReference type="EMBL" id="GAA2196187.1"/>
    </source>
</evidence>
<reference evidence="3 4" key="1">
    <citation type="journal article" date="2019" name="Int. J. Syst. Evol. Microbiol.">
        <title>The Global Catalogue of Microorganisms (GCM) 10K type strain sequencing project: providing services to taxonomists for standard genome sequencing and annotation.</title>
        <authorList>
            <consortium name="The Broad Institute Genomics Platform"/>
            <consortium name="The Broad Institute Genome Sequencing Center for Infectious Disease"/>
            <person name="Wu L."/>
            <person name="Ma J."/>
        </authorList>
    </citation>
    <scope>NUCLEOTIDE SEQUENCE [LARGE SCALE GENOMIC DNA]</scope>
    <source>
        <strain evidence="3 4">JCM 16034</strain>
    </source>
</reference>
<keyword evidence="2" id="KW-0472">Membrane</keyword>
<protein>
    <recommendedName>
        <fullName evidence="5">DUF4190 domain-containing protein</fullName>
    </recommendedName>
</protein>
<proteinExistence type="predicted"/>
<keyword evidence="4" id="KW-1185">Reference proteome</keyword>
<keyword evidence="2" id="KW-0812">Transmembrane</keyword>
<feature type="region of interest" description="Disordered" evidence="1">
    <location>
        <begin position="1"/>
        <end position="32"/>
    </location>
</feature>
<gene>
    <name evidence="3" type="ORF">GCM10009849_00310</name>
</gene>
<feature type="transmembrane region" description="Helical" evidence="2">
    <location>
        <begin position="77"/>
        <end position="108"/>
    </location>
</feature>
<organism evidence="3 4">
    <name type="scientific">Sinomonas flava</name>
    <dbReference type="NCBI Taxonomy" id="496857"/>
    <lineage>
        <taxon>Bacteria</taxon>
        <taxon>Bacillati</taxon>
        <taxon>Actinomycetota</taxon>
        <taxon>Actinomycetes</taxon>
        <taxon>Micrococcales</taxon>
        <taxon>Micrococcaceae</taxon>
        <taxon>Sinomonas</taxon>
    </lineage>
</organism>
<dbReference type="Proteomes" id="UP001500432">
    <property type="component" value="Unassembled WGS sequence"/>
</dbReference>
<evidence type="ECO:0000313" key="4">
    <source>
        <dbReference type="Proteomes" id="UP001500432"/>
    </source>
</evidence>
<comment type="caution">
    <text evidence="3">The sequence shown here is derived from an EMBL/GenBank/DDBJ whole genome shotgun (WGS) entry which is preliminary data.</text>
</comment>